<feature type="transmembrane region" description="Helical" evidence="1">
    <location>
        <begin position="118"/>
        <end position="137"/>
    </location>
</feature>
<keyword evidence="1" id="KW-0812">Transmembrane</keyword>
<dbReference type="AlphaFoldDB" id="A0AAU8IEV0"/>
<organism evidence="3">
    <name type="scientific">Sporolactobacillus sp. Y61</name>
    <dbReference type="NCBI Taxonomy" id="3160863"/>
    <lineage>
        <taxon>Bacteria</taxon>
        <taxon>Bacillati</taxon>
        <taxon>Bacillota</taxon>
        <taxon>Bacilli</taxon>
        <taxon>Bacillales</taxon>
        <taxon>Sporolactobacillaceae</taxon>
        <taxon>Sporolactobacillus</taxon>
    </lineage>
</organism>
<feature type="transmembrane region" description="Helical" evidence="1">
    <location>
        <begin position="12"/>
        <end position="32"/>
    </location>
</feature>
<gene>
    <name evidence="3" type="ORF">ABNN70_15145</name>
</gene>
<protein>
    <submittedName>
        <fullName evidence="3">VanZ family protein</fullName>
    </submittedName>
</protein>
<evidence type="ECO:0000256" key="1">
    <source>
        <dbReference type="SAM" id="Phobius"/>
    </source>
</evidence>
<dbReference type="EMBL" id="CP159510">
    <property type="protein sequence ID" value="XCJ16919.1"/>
    <property type="molecule type" value="Genomic_DNA"/>
</dbReference>
<proteinExistence type="predicted"/>
<evidence type="ECO:0000313" key="3">
    <source>
        <dbReference type="EMBL" id="XCJ16919.1"/>
    </source>
</evidence>
<keyword evidence="1" id="KW-1133">Transmembrane helix</keyword>
<dbReference type="RefSeq" id="WP_129930137.1">
    <property type="nucleotide sequence ID" value="NZ_CP159510.1"/>
</dbReference>
<sequence>MNLFQKKYLLMFFFLSYLSVVLLLTLFTHNYYTYGRSENLKIFSSLALMIRSGSLALIFKNVIGNMLLFLPFGLLLPILSKPAGRYPLLILSAFLFSLFIESSQYLFASRIFDIDDMWLNITGAVIGRMIFSFLLFVRRHFIIFYSKE</sequence>
<dbReference type="PANTHER" id="PTHR36834">
    <property type="entry name" value="MEMBRANE PROTEIN-RELATED"/>
    <property type="match status" value="1"/>
</dbReference>
<reference evidence="3" key="1">
    <citation type="submission" date="2024-06" db="EMBL/GenBank/DDBJ databases">
        <authorList>
            <person name="Fan A."/>
            <person name="Zhang F.Y."/>
            <person name="Zhang L."/>
        </authorList>
    </citation>
    <scope>NUCLEOTIDE SEQUENCE</scope>
    <source>
        <strain evidence="3">Y61</strain>
    </source>
</reference>
<keyword evidence="1" id="KW-0472">Membrane</keyword>
<dbReference type="InterPro" id="IPR053150">
    <property type="entry name" value="Teicoplanin_resist-assoc"/>
</dbReference>
<feature type="transmembrane region" description="Helical" evidence="1">
    <location>
        <begin position="52"/>
        <end position="76"/>
    </location>
</feature>
<name>A0AAU8IEV0_9BACL</name>
<dbReference type="Pfam" id="PF04892">
    <property type="entry name" value="VanZ"/>
    <property type="match status" value="1"/>
</dbReference>
<feature type="domain" description="VanZ-like" evidence="2">
    <location>
        <begin position="14"/>
        <end position="134"/>
    </location>
</feature>
<evidence type="ECO:0000259" key="2">
    <source>
        <dbReference type="Pfam" id="PF04892"/>
    </source>
</evidence>
<dbReference type="InterPro" id="IPR006976">
    <property type="entry name" value="VanZ-like"/>
</dbReference>
<accession>A0AAU8IEV0</accession>
<dbReference type="PANTHER" id="PTHR36834:SF1">
    <property type="entry name" value="INTEGRAL MEMBRANE PROTEIN"/>
    <property type="match status" value="1"/>
</dbReference>
<feature type="transmembrane region" description="Helical" evidence="1">
    <location>
        <begin position="88"/>
        <end position="106"/>
    </location>
</feature>